<evidence type="ECO:0000313" key="2">
    <source>
        <dbReference type="Proteomes" id="UP000030170"/>
    </source>
</evidence>
<protein>
    <submittedName>
        <fullName evidence="1">Uncharacterized protein</fullName>
    </submittedName>
</protein>
<dbReference type="AlphaFoldDB" id="A0A098TKJ1"/>
<name>A0A098TKJ1_9CYAN</name>
<dbReference type="RefSeq" id="WP_036537089.1">
    <property type="nucleotide sequence ID" value="NZ_JJML01000095.1"/>
</dbReference>
<sequence length="72" mass="8077">MDSLILPGHPDFYPTLYGHLPPVGGQEHMNFVVRPGELLMSPVSEAELRDYLNSGEYDDRLSEIGDTDELDD</sequence>
<dbReference type="Proteomes" id="UP000030170">
    <property type="component" value="Unassembled WGS sequence"/>
</dbReference>
<accession>A0A098TKJ1</accession>
<comment type="caution">
    <text evidence="1">The sequence shown here is derived from an EMBL/GenBank/DDBJ whole genome shotgun (WGS) entry which is preliminary data.</text>
</comment>
<proteinExistence type="predicted"/>
<organism evidence="1 2">
    <name type="scientific">Neosynechococcus sphagnicola sy1</name>
    <dbReference type="NCBI Taxonomy" id="1497020"/>
    <lineage>
        <taxon>Bacteria</taxon>
        <taxon>Bacillati</taxon>
        <taxon>Cyanobacteriota</taxon>
        <taxon>Cyanophyceae</taxon>
        <taxon>Neosynechococcales</taxon>
        <taxon>Neosynechococcaceae</taxon>
        <taxon>Neosynechococcus</taxon>
    </lineage>
</organism>
<dbReference type="OrthoDB" id="579355at2"/>
<reference evidence="1 2" key="1">
    <citation type="journal article" date="2014" name="Mol. Ecol.">
        <title>Evolution of Synechococcus.</title>
        <authorList>
            <person name="Dvorak P."/>
            <person name="Casamatta D."/>
            <person name="Hasler P."/>
            <person name="Poulickova A."/>
            <person name="Ondrej V."/>
            <person name="Sanges R."/>
        </authorList>
    </citation>
    <scope>NUCLEOTIDE SEQUENCE [LARGE SCALE GENOMIC DNA]</scope>
    <source>
        <strain evidence="1 2">CAUP A 1101</strain>
    </source>
</reference>
<dbReference type="EMBL" id="JJML01000095">
    <property type="protein sequence ID" value="KGF71353.1"/>
    <property type="molecule type" value="Genomic_DNA"/>
</dbReference>
<keyword evidence="2" id="KW-1185">Reference proteome</keyword>
<evidence type="ECO:0000313" key="1">
    <source>
        <dbReference type="EMBL" id="KGF71353.1"/>
    </source>
</evidence>
<gene>
    <name evidence="1" type="ORF">DO97_00995</name>
</gene>
<dbReference type="STRING" id="1497020.DO97_00995"/>